<gene>
    <name evidence="1" type="ORF">DSM107010_50330</name>
</gene>
<keyword evidence="2" id="KW-1185">Reference proteome</keyword>
<comment type="caution">
    <text evidence="1">The sequence shown here is derived from an EMBL/GenBank/DDBJ whole genome shotgun (WGS) entry which is preliminary data.</text>
</comment>
<protein>
    <recommendedName>
        <fullName evidence="3">DUF547 domain-containing protein</fullName>
    </recommendedName>
</protein>
<reference evidence="1 2" key="1">
    <citation type="journal article" date="2019" name="Genome Biol. Evol.">
        <title>Day and night: Metabolic profiles and evolutionary relationships of six axenic non-marine cyanobacteria.</title>
        <authorList>
            <person name="Will S.E."/>
            <person name="Henke P."/>
            <person name="Boedeker C."/>
            <person name="Huang S."/>
            <person name="Brinkmann H."/>
            <person name="Rohde M."/>
            <person name="Jarek M."/>
            <person name="Friedl T."/>
            <person name="Seufert S."/>
            <person name="Schumacher M."/>
            <person name="Overmann J."/>
            <person name="Neumann-Schaal M."/>
            <person name="Petersen J."/>
        </authorList>
    </citation>
    <scope>NUCLEOTIDE SEQUENCE [LARGE SCALE GENOMIC DNA]</scope>
    <source>
        <strain evidence="1 2">SAG 39.79</strain>
    </source>
</reference>
<evidence type="ECO:0000313" key="2">
    <source>
        <dbReference type="Proteomes" id="UP000282574"/>
    </source>
</evidence>
<sequence>MISHQKLNRFPGTLPAILLSAIAIGALQLPQFNKLTGKAQNTSVAQLNQELAVEKQRLQVLRKLPSFGFNNLVSDWTFINFLIYFGDDTVRNKTGYSLSPEFFEVIINRDPYFLHAYPFLSGSTTMYAGMPEKTINLMEKGLKHMTAQFPPKSYYVWRYKGMNELLFTDNASSAKKSFEIAANWASHYSDEESKSVIAISRQTAKFLEKNPLSKSAKVSAWVMVFNNAIDDRTRKLAISKIQALGGLVTVTPQGGLSVQLPQKD</sequence>
<name>A0AB37UER3_9CYAN</name>
<proteinExistence type="predicted"/>
<dbReference type="Proteomes" id="UP000282574">
    <property type="component" value="Unassembled WGS sequence"/>
</dbReference>
<accession>A0AB37UER3</accession>
<evidence type="ECO:0008006" key="3">
    <source>
        <dbReference type="Google" id="ProtNLM"/>
    </source>
</evidence>
<dbReference type="EMBL" id="RSCK01000061">
    <property type="protein sequence ID" value="RUT07423.1"/>
    <property type="molecule type" value="Genomic_DNA"/>
</dbReference>
<dbReference type="AlphaFoldDB" id="A0AB37UER3"/>
<evidence type="ECO:0000313" key="1">
    <source>
        <dbReference type="EMBL" id="RUT07423.1"/>
    </source>
</evidence>
<organism evidence="1 2">
    <name type="scientific">Chroococcidiopsis cubana SAG 39.79</name>
    <dbReference type="NCBI Taxonomy" id="388085"/>
    <lineage>
        <taxon>Bacteria</taxon>
        <taxon>Bacillati</taxon>
        <taxon>Cyanobacteriota</taxon>
        <taxon>Cyanophyceae</taxon>
        <taxon>Chroococcidiopsidales</taxon>
        <taxon>Chroococcidiopsidaceae</taxon>
        <taxon>Chroococcidiopsis</taxon>
    </lineage>
</organism>